<comment type="catalytic activity">
    <reaction evidence="4">
        <text>5-diphospho-1D-myo-inositol 1,2,3,4,6-pentakisphosphate + H2O = 1D-myo-inositol hexakisphosphate + phosphate + H(+)</text>
        <dbReference type="Rhea" id="RHEA:22384"/>
        <dbReference type="ChEBI" id="CHEBI:15377"/>
        <dbReference type="ChEBI" id="CHEBI:15378"/>
        <dbReference type="ChEBI" id="CHEBI:43474"/>
        <dbReference type="ChEBI" id="CHEBI:58130"/>
        <dbReference type="ChEBI" id="CHEBI:58628"/>
        <dbReference type="EC" id="3.6.1.52"/>
    </reaction>
    <physiologicalReaction direction="left-to-right" evidence="4">
        <dbReference type="Rhea" id="RHEA:22385"/>
    </physiologicalReaction>
</comment>
<dbReference type="Pfam" id="PF03162">
    <property type="entry name" value="Y_phosphatase2"/>
    <property type="match status" value="1"/>
</dbReference>
<dbReference type="GO" id="GO:0008486">
    <property type="term" value="F:diphosphoinositol-polyphosphate diphosphatase activity"/>
    <property type="evidence" value="ECO:0007669"/>
    <property type="project" value="UniProtKB-EC"/>
</dbReference>
<accession>A0A8T3BDZ1</accession>
<dbReference type="FunFam" id="3.90.190.10:FF:000024">
    <property type="entry name" value="probable tyrosine-protein phosphatase At1g05000"/>
    <property type="match status" value="1"/>
</dbReference>
<dbReference type="AlphaFoldDB" id="A0A8T3BDZ1"/>
<keyword evidence="10" id="KW-1185">Reference proteome</keyword>
<evidence type="ECO:0000256" key="6">
    <source>
        <dbReference type="ARBA" id="ARBA00047927"/>
    </source>
</evidence>
<feature type="domain" description="Tyrosine-protein phosphatase" evidence="8">
    <location>
        <begin position="49"/>
        <end position="198"/>
    </location>
</feature>
<organism evidence="9 10">
    <name type="scientific">Dendrobium nobile</name>
    <name type="common">Orchid</name>
    <dbReference type="NCBI Taxonomy" id="94219"/>
    <lineage>
        <taxon>Eukaryota</taxon>
        <taxon>Viridiplantae</taxon>
        <taxon>Streptophyta</taxon>
        <taxon>Embryophyta</taxon>
        <taxon>Tracheophyta</taxon>
        <taxon>Spermatophyta</taxon>
        <taxon>Magnoliopsida</taxon>
        <taxon>Liliopsida</taxon>
        <taxon>Asparagales</taxon>
        <taxon>Orchidaceae</taxon>
        <taxon>Epidendroideae</taxon>
        <taxon>Malaxideae</taxon>
        <taxon>Dendrobiinae</taxon>
        <taxon>Dendrobium</taxon>
    </lineage>
</organism>
<dbReference type="InterPro" id="IPR020422">
    <property type="entry name" value="TYR_PHOSPHATASE_DUAL_dom"/>
</dbReference>
<dbReference type="InterPro" id="IPR016130">
    <property type="entry name" value="Tyr_Pase_AS"/>
</dbReference>
<comment type="catalytic activity">
    <reaction evidence="6">
        <text>1,5-bis(diphospho)-1D-myo-inositol 2,3,4,6-tetrakisphosphate + H2O = 1-diphospho-1D-myo-inositol 2,3,4,5,6-pentakisphosphate + phosphate + 2 H(+)</text>
        <dbReference type="Rhea" id="RHEA:79699"/>
        <dbReference type="ChEBI" id="CHEBI:15377"/>
        <dbReference type="ChEBI" id="CHEBI:15378"/>
        <dbReference type="ChEBI" id="CHEBI:43474"/>
        <dbReference type="ChEBI" id="CHEBI:74946"/>
        <dbReference type="ChEBI" id="CHEBI:77983"/>
        <dbReference type="EC" id="3.6.1.52"/>
    </reaction>
    <physiologicalReaction direction="left-to-right" evidence="6">
        <dbReference type="Rhea" id="RHEA:79700"/>
    </physiologicalReaction>
</comment>
<evidence type="ECO:0000256" key="7">
    <source>
        <dbReference type="ARBA" id="ARBA00048424"/>
    </source>
</evidence>
<dbReference type="Gene3D" id="3.90.190.10">
    <property type="entry name" value="Protein tyrosine phosphatase superfamily"/>
    <property type="match status" value="1"/>
</dbReference>
<evidence type="ECO:0000256" key="5">
    <source>
        <dbReference type="ARBA" id="ARBA00047562"/>
    </source>
</evidence>
<dbReference type="SUPFAM" id="SSF52799">
    <property type="entry name" value="(Phosphotyrosine protein) phosphatases II"/>
    <property type="match status" value="1"/>
</dbReference>
<reference evidence="9" key="1">
    <citation type="journal article" date="2022" name="Front. Genet.">
        <title>Chromosome-Scale Assembly of the Dendrobium nobile Genome Provides Insights Into the Molecular Mechanism of the Biosynthesis of the Medicinal Active Ingredient of Dendrobium.</title>
        <authorList>
            <person name="Xu Q."/>
            <person name="Niu S.-C."/>
            <person name="Li K.-L."/>
            <person name="Zheng P.-J."/>
            <person name="Zhang X.-J."/>
            <person name="Jia Y."/>
            <person name="Liu Y."/>
            <person name="Niu Y.-X."/>
            <person name="Yu L.-H."/>
            <person name="Chen D.-F."/>
            <person name="Zhang G.-Q."/>
        </authorList>
    </citation>
    <scope>NUCLEOTIDE SEQUENCE</scope>
    <source>
        <tissue evidence="9">Leaf</tissue>
    </source>
</reference>
<dbReference type="GO" id="GO:0005737">
    <property type="term" value="C:cytoplasm"/>
    <property type="evidence" value="ECO:0007669"/>
    <property type="project" value="TreeGrafter"/>
</dbReference>
<dbReference type="EC" id="3.6.1.52" evidence="1"/>
<evidence type="ECO:0000256" key="4">
    <source>
        <dbReference type="ARBA" id="ARBA00047342"/>
    </source>
</evidence>
<dbReference type="InterPro" id="IPR004861">
    <property type="entry name" value="Siw14-like"/>
</dbReference>
<proteinExistence type="inferred from homology"/>
<comment type="catalytic activity">
    <reaction evidence="5">
        <text>3,5-bis(diphospho)-1D-myo-inositol 1,2,4,6-tetrakisphosphate + H2O = 3-diphospho-1D-myo-inositol 1,2,4,5,6-pentakisphosphate + phosphate + 2 H(+)</text>
        <dbReference type="Rhea" id="RHEA:56312"/>
        <dbReference type="ChEBI" id="CHEBI:15377"/>
        <dbReference type="ChEBI" id="CHEBI:15378"/>
        <dbReference type="ChEBI" id="CHEBI:43474"/>
        <dbReference type="ChEBI" id="CHEBI:140372"/>
        <dbReference type="ChEBI" id="CHEBI:140374"/>
        <dbReference type="EC" id="3.6.1.52"/>
    </reaction>
    <physiologicalReaction direction="left-to-right" evidence="5">
        <dbReference type="Rhea" id="RHEA:56313"/>
    </physiologicalReaction>
</comment>
<evidence type="ECO:0000259" key="8">
    <source>
        <dbReference type="PROSITE" id="PS50054"/>
    </source>
</evidence>
<dbReference type="InterPro" id="IPR020428">
    <property type="entry name" value="PFA-DSPs"/>
</dbReference>
<comment type="caution">
    <text evidence="9">The sequence shown here is derived from an EMBL/GenBank/DDBJ whole genome shotgun (WGS) entry which is preliminary data.</text>
</comment>
<dbReference type="GO" id="GO:0016791">
    <property type="term" value="F:phosphatase activity"/>
    <property type="evidence" value="ECO:0007669"/>
    <property type="project" value="InterPro"/>
</dbReference>
<gene>
    <name evidence="9" type="ORF">KFK09_011111</name>
</gene>
<dbReference type="EMBL" id="JAGYWB010000009">
    <property type="protein sequence ID" value="KAI0510507.1"/>
    <property type="molecule type" value="Genomic_DNA"/>
</dbReference>
<dbReference type="CDD" id="cd14528">
    <property type="entry name" value="PFA-DSP_Siw14"/>
    <property type="match status" value="1"/>
</dbReference>
<evidence type="ECO:0000256" key="2">
    <source>
        <dbReference type="ARBA" id="ARBA00022801"/>
    </source>
</evidence>
<dbReference type="PANTHER" id="PTHR31126:SF46">
    <property type="entry name" value="TYROSINE-PROTEIN PHOSPHATASE DSP5"/>
    <property type="match status" value="1"/>
</dbReference>
<dbReference type="PROSITE" id="PS00383">
    <property type="entry name" value="TYR_PHOSPHATASE_1"/>
    <property type="match status" value="1"/>
</dbReference>
<sequence>MILEAKEDDEIKEMMVLKSGGKNDRDGISRFPGGDFNDGGKALLLPPSNFAMVDNGIYRSGFPGTMNIGFLETLNLRSIVYLCPEPYPDDMAAYMNSVGIRIFQFGIDGSKRPLVTIPNGSIMGALRVLLDIRNHPVLVHCKRGKHRTGSLIGCFRKLQNWCLTAVFEEYVRFAGTKARISDLSFIESFDVSCMTECVLGIIYRYHGGCGSQARRLSYGDLS</sequence>
<name>A0A8T3BDZ1_DENNO</name>
<evidence type="ECO:0000313" key="9">
    <source>
        <dbReference type="EMBL" id="KAI0510507.1"/>
    </source>
</evidence>
<evidence type="ECO:0000313" key="10">
    <source>
        <dbReference type="Proteomes" id="UP000829196"/>
    </source>
</evidence>
<dbReference type="OrthoDB" id="6375174at2759"/>
<dbReference type="Proteomes" id="UP000829196">
    <property type="component" value="Unassembled WGS sequence"/>
</dbReference>
<dbReference type="InterPro" id="IPR029021">
    <property type="entry name" value="Prot-tyrosine_phosphatase-like"/>
</dbReference>
<comment type="similarity">
    <text evidence="3">Belongs to the protein-tyrosine phosphatase family. Atypical dual-specificity phosphatase Siw14-like subfamily.</text>
</comment>
<dbReference type="PANTHER" id="PTHR31126">
    <property type="entry name" value="TYROSINE-PROTEIN PHOSPHATASE"/>
    <property type="match status" value="1"/>
</dbReference>
<dbReference type="SMR" id="A0A8T3BDZ1"/>
<evidence type="ECO:0000256" key="1">
    <source>
        <dbReference type="ARBA" id="ARBA00012527"/>
    </source>
</evidence>
<protein>
    <recommendedName>
        <fullName evidence="1">diphosphoinositol-polyphosphate diphosphatase</fullName>
        <ecNumber evidence="1">3.6.1.52</ecNumber>
    </recommendedName>
</protein>
<comment type="catalytic activity">
    <reaction evidence="7">
        <text>6-diphospho-1D-myo-inositol pentakisphosphate + H2O = 1D-myo-inositol hexakisphosphate + phosphate + H(+)</text>
        <dbReference type="Rhea" id="RHEA:79703"/>
        <dbReference type="ChEBI" id="CHEBI:15377"/>
        <dbReference type="ChEBI" id="CHEBI:15378"/>
        <dbReference type="ChEBI" id="CHEBI:43474"/>
        <dbReference type="ChEBI" id="CHEBI:58130"/>
        <dbReference type="ChEBI" id="CHEBI:230534"/>
        <dbReference type="EC" id="3.6.1.52"/>
    </reaction>
    <physiologicalReaction direction="left-to-right" evidence="7">
        <dbReference type="Rhea" id="RHEA:79704"/>
    </physiologicalReaction>
</comment>
<evidence type="ECO:0000256" key="3">
    <source>
        <dbReference type="ARBA" id="ARBA00044949"/>
    </source>
</evidence>
<dbReference type="PRINTS" id="PR01911">
    <property type="entry name" value="PFDSPHPHTASE"/>
</dbReference>
<dbReference type="PROSITE" id="PS50054">
    <property type="entry name" value="TYR_PHOSPHATASE_DUAL"/>
    <property type="match status" value="1"/>
</dbReference>
<keyword evidence="2" id="KW-0378">Hydrolase</keyword>